<dbReference type="EMBL" id="OZ034821">
    <property type="protein sequence ID" value="CAL1404895.1"/>
    <property type="molecule type" value="Genomic_DNA"/>
</dbReference>
<evidence type="ECO:0000313" key="2">
    <source>
        <dbReference type="Proteomes" id="UP001497516"/>
    </source>
</evidence>
<sequence length="108" mass="12065">MEEEEEGLSEIIELPSLSDFGGGWMYPTMWLPDDGGCGGGGTAGRYVSGGDEFSSRLGWVYDVPGLVTWRVRFDHFQPRTTLTRRSRLPRQHITDSINGVGRRLTESD</sequence>
<dbReference type="Proteomes" id="UP001497516">
    <property type="component" value="Chromosome 8"/>
</dbReference>
<proteinExistence type="predicted"/>
<keyword evidence="2" id="KW-1185">Reference proteome</keyword>
<protein>
    <submittedName>
        <fullName evidence="1">Uncharacterized protein</fullName>
    </submittedName>
</protein>
<reference evidence="1 2" key="1">
    <citation type="submission" date="2024-04" db="EMBL/GenBank/DDBJ databases">
        <authorList>
            <person name="Fracassetti M."/>
        </authorList>
    </citation>
    <scope>NUCLEOTIDE SEQUENCE [LARGE SCALE GENOMIC DNA]</scope>
</reference>
<organism evidence="1 2">
    <name type="scientific">Linum trigynum</name>
    <dbReference type="NCBI Taxonomy" id="586398"/>
    <lineage>
        <taxon>Eukaryota</taxon>
        <taxon>Viridiplantae</taxon>
        <taxon>Streptophyta</taxon>
        <taxon>Embryophyta</taxon>
        <taxon>Tracheophyta</taxon>
        <taxon>Spermatophyta</taxon>
        <taxon>Magnoliopsida</taxon>
        <taxon>eudicotyledons</taxon>
        <taxon>Gunneridae</taxon>
        <taxon>Pentapetalae</taxon>
        <taxon>rosids</taxon>
        <taxon>fabids</taxon>
        <taxon>Malpighiales</taxon>
        <taxon>Linaceae</taxon>
        <taxon>Linum</taxon>
    </lineage>
</organism>
<name>A0AAV2G2K7_9ROSI</name>
<evidence type="ECO:0000313" key="1">
    <source>
        <dbReference type="EMBL" id="CAL1404895.1"/>
    </source>
</evidence>
<accession>A0AAV2G2K7</accession>
<gene>
    <name evidence="1" type="ORF">LTRI10_LOCUS44711</name>
</gene>
<dbReference type="AlphaFoldDB" id="A0AAV2G2K7"/>